<dbReference type="AlphaFoldDB" id="I2GG10"/>
<dbReference type="EMBL" id="CAIT01000006">
    <property type="protein sequence ID" value="CCH52835.1"/>
    <property type="molecule type" value="Genomic_DNA"/>
</dbReference>
<keyword evidence="2" id="KW-1185">Reference proteome</keyword>
<dbReference type="STRING" id="1185876.BN8_01869"/>
<protein>
    <submittedName>
        <fullName evidence="1">Uncharacterized protein</fullName>
    </submittedName>
</protein>
<evidence type="ECO:0000313" key="1">
    <source>
        <dbReference type="EMBL" id="CCH52835.1"/>
    </source>
</evidence>
<proteinExistence type="predicted"/>
<accession>I2GG10</accession>
<dbReference type="Proteomes" id="UP000009309">
    <property type="component" value="Unassembled WGS sequence"/>
</dbReference>
<name>I2GG10_9BACT</name>
<evidence type="ECO:0000313" key="2">
    <source>
        <dbReference type="Proteomes" id="UP000009309"/>
    </source>
</evidence>
<comment type="caution">
    <text evidence="1">The sequence shown here is derived from an EMBL/GenBank/DDBJ whole genome shotgun (WGS) entry which is preliminary data.</text>
</comment>
<gene>
    <name evidence="1" type="ORF">BN8_01869</name>
</gene>
<organism evidence="1 2">
    <name type="scientific">Fibrisoma limi BUZ 3</name>
    <dbReference type="NCBI Taxonomy" id="1185876"/>
    <lineage>
        <taxon>Bacteria</taxon>
        <taxon>Pseudomonadati</taxon>
        <taxon>Bacteroidota</taxon>
        <taxon>Cytophagia</taxon>
        <taxon>Cytophagales</taxon>
        <taxon>Spirosomataceae</taxon>
        <taxon>Fibrisoma</taxon>
    </lineage>
</organism>
<sequence>MMLVVGLYGQVAERPDAIGLKRQIQDATVLVLRYGVRDIAYEVQPVKTGDLKDSLPTGLVLYGWLLTVVHD</sequence>
<reference evidence="1 2" key="1">
    <citation type="journal article" date="2012" name="J. Bacteriol.">
        <title>Genome Sequence of the Filamentous Bacterium Fibrisoma limi BUZ 3T.</title>
        <authorList>
            <person name="Filippini M."/>
            <person name="Qi W."/>
            <person name="Jaenicke S."/>
            <person name="Goesmann A."/>
            <person name="Smits T.H."/>
            <person name="Bagheri H.C."/>
        </authorList>
    </citation>
    <scope>NUCLEOTIDE SEQUENCE [LARGE SCALE GENOMIC DNA]</scope>
    <source>
        <strain evidence="2">BUZ 3T</strain>
    </source>
</reference>